<keyword evidence="3" id="KW-1185">Reference proteome</keyword>
<dbReference type="PANTHER" id="PTHR47331">
    <property type="entry name" value="PHD-TYPE DOMAIN-CONTAINING PROTEIN"/>
    <property type="match status" value="1"/>
</dbReference>
<dbReference type="Pfam" id="PF18701">
    <property type="entry name" value="DUF5641"/>
    <property type="match status" value="1"/>
</dbReference>
<name>A0A0J7K231_LASNI</name>
<dbReference type="AlphaFoldDB" id="A0A0J7K231"/>
<dbReference type="PaxDb" id="67767-A0A0J7K231"/>
<organism evidence="2 3">
    <name type="scientific">Lasius niger</name>
    <name type="common">Black garden ant</name>
    <dbReference type="NCBI Taxonomy" id="67767"/>
    <lineage>
        <taxon>Eukaryota</taxon>
        <taxon>Metazoa</taxon>
        <taxon>Ecdysozoa</taxon>
        <taxon>Arthropoda</taxon>
        <taxon>Hexapoda</taxon>
        <taxon>Insecta</taxon>
        <taxon>Pterygota</taxon>
        <taxon>Neoptera</taxon>
        <taxon>Endopterygota</taxon>
        <taxon>Hymenoptera</taxon>
        <taxon>Apocrita</taxon>
        <taxon>Aculeata</taxon>
        <taxon>Formicoidea</taxon>
        <taxon>Formicidae</taxon>
        <taxon>Formicinae</taxon>
        <taxon>Lasius</taxon>
        <taxon>Lasius</taxon>
    </lineage>
</organism>
<proteinExistence type="predicted"/>
<accession>A0A0J7K231</accession>
<dbReference type="EMBL" id="LBMM01017003">
    <property type="protein sequence ID" value="KMQ84241.1"/>
    <property type="molecule type" value="Genomic_DNA"/>
</dbReference>
<feature type="domain" description="DUF5641" evidence="1">
    <location>
        <begin position="58"/>
        <end position="151"/>
    </location>
</feature>
<evidence type="ECO:0000259" key="1">
    <source>
        <dbReference type="Pfam" id="PF18701"/>
    </source>
</evidence>
<gene>
    <name evidence="2" type="ORF">RF55_18125</name>
</gene>
<dbReference type="OrthoDB" id="6622149at2759"/>
<dbReference type="InterPro" id="IPR040676">
    <property type="entry name" value="DUF5641"/>
</dbReference>
<dbReference type="PANTHER" id="PTHR47331:SF1">
    <property type="entry name" value="GAG-LIKE PROTEIN"/>
    <property type="match status" value="1"/>
</dbReference>
<reference evidence="2 3" key="1">
    <citation type="submission" date="2015-04" db="EMBL/GenBank/DDBJ databases">
        <title>Lasius niger genome sequencing.</title>
        <authorList>
            <person name="Konorov E.A."/>
            <person name="Nikitin M.A."/>
            <person name="Kirill M.V."/>
            <person name="Chang P."/>
        </authorList>
    </citation>
    <scope>NUCLEOTIDE SEQUENCE [LARGE SCALE GENOMIC DNA]</scope>
    <source>
        <tissue evidence="2">Whole</tissue>
    </source>
</reference>
<dbReference type="Proteomes" id="UP000036403">
    <property type="component" value="Unassembled WGS sequence"/>
</dbReference>
<comment type="caution">
    <text evidence="2">The sequence shown here is derived from an EMBL/GenBank/DDBJ whole genome shotgun (WGS) entry which is preliminary data.</text>
</comment>
<evidence type="ECO:0000313" key="2">
    <source>
        <dbReference type="EMBL" id="KMQ84241.1"/>
    </source>
</evidence>
<sequence>MSTLLAQVEACLNSRPLQALTDDPDDISALTLGHFLVGAPLLAVLEPSLTQKAETTLSRWQHIQRMRDHFWQRWSHEYILALTPLPKWQKGERNPDVGALCLVRSELTLPSRWPLAKITKLHPGNDGVVRVVTIRTSTSELVRPLVKLVLLPGNNDAAPSPGTA</sequence>
<evidence type="ECO:0000313" key="3">
    <source>
        <dbReference type="Proteomes" id="UP000036403"/>
    </source>
</evidence>
<protein>
    <recommendedName>
        <fullName evidence="1">DUF5641 domain-containing protein</fullName>
    </recommendedName>
</protein>